<dbReference type="Pfam" id="PF00072">
    <property type="entry name" value="Response_reg"/>
    <property type="match status" value="1"/>
</dbReference>
<evidence type="ECO:0000256" key="1">
    <source>
        <dbReference type="ARBA" id="ARBA00022553"/>
    </source>
</evidence>
<feature type="domain" description="Response regulatory" evidence="3">
    <location>
        <begin position="3"/>
        <end position="119"/>
    </location>
</feature>
<keyword evidence="6" id="KW-1185">Reference proteome</keyword>
<dbReference type="SMART" id="SM00267">
    <property type="entry name" value="GGDEF"/>
    <property type="match status" value="1"/>
</dbReference>
<organism evidence="5 6">
    <name type="scientific">Marinomonas arenicola</name>
    <dbReference type="NCBI Taxonomy" id="569601"/>
    <lineage>
        <taxon>Bacteria</taxon>
        <taxon>Pseudomonadati</taxon>
        <taxon>Pseudomonadota</taxon>
        <taxon>Gammaproteobacteria</taxon>
        <taxon>Oceanospirillales</taxon>
        <taxon>Oceanospirillaceae</taxon>
        <taxon>Marinomonas</taxon>
    </lineage>
</organism>
<evidence type="ECO:0000259" key="3">
    <source>
        <dbReference type="PROSITE" id="PS50110"/>
    </source>
</evidence>
<dbReference type="Gene3D" id="3.30.70.270">
    <property type="match status" value="1"/>
</dbReference>
<dbReference type="InterPro" id="IPR029787">
    <property type="entry name" value="Nucleotide_cyclase"/>
</dbReference>
<dbReference type="Gene3D" id="3.40.50.2300">
    <property type="match status" value="2"/>
</dbReference>
<feature type="domain" description="GGDEF" evidence="4">
    <location>
        <begin position="287"/>
        <end position="411"/>
    </location>
</feature>
<evidence type="ECO:0000256" key="2">
    <source>
        <dbReference type="PROSITE-ProRule" id="PRU00169"/>
    </source>
</evidence>
<dbReference type="RefSeq" id="WP_341566825.1">
    <property type="nucleotide sequence ID" value="NZ_JBAKAR010000004.1"/>
</dbReference>
<reference evidence="5 6" key="1">
    <citation type="submission" date="2024-02" db="EMBL/GenBank/DDBJ databases">
        <title>Bacteria isolated from the canopy kelp, Nereocystis luetkeana.</title>
        <authorList>
            <person name="Pfister C.A."/>
            <person name="Younker I.T."/>
            <person name="Light S.H."/>
        </authorList>
    </citation>
    <scope>NUCLEOTIDE SEQUENCE [LARGE SCALE GENOMIC DNA]</scope>
    <source>
        <strain evidence="5 6">TI.4.07</strain>
    </source>
</reference>
<dbReference type="PROSITE" id="PS50110">
    <property type="entry name" value="RESPONSE_REGULATORY"/>
    <property type="match status" value="2"/>
</dbReference>
<evidence type="ECO:0000313" key="6">
    <source>
        <dbReference type="Proteomes" id="UP001379949"/>
    </source>
</evidence>
<dbReference type="SMART" id="SM00448">
    <property type="entry name" value="REC"/>
    <property type="match status" value="2"/>
</dbReference>
<dbReference type="SUPFAM" id="SSF52172">
    <property type="entry name" value="CheY-like"/>
    <property type="match status" value="2"/>
</dbReference>
<dbReference type="InterPro" id="IPR043128">
    <property type="entry name" value="Rev_trsase/Diguanyl_cyclase"/>
</dbReference>
<evidence type="ECO:0000313" key="5">
    <source>
        <dbReference type="EMBL" id="MEL0612975.1"/>
    </source>
</evidence>
<dbReference type="EMBL" id="JBAKAR010000004">
    <property type="protein sequence ID" value="MEL0612975.1"/>
    <property type="molecule type" value="Genomic_DNA"/>
</dbReference>
<dbReference type="CDD" id="cd01949">
    <property type="entry name" value="GGDEF"/>
    <property type="match status" value="1"/>
</dbReference>
<proteinExistence type="predicted"/>
<name>A0ABU9G5F6_9GAMM</name>
<dbReference type="InterPro" id="IPR001789">
    <property type="entry name" value="Sig_transdc_resp-reg_receiver"/>
</dbReference>
<dbReference type="Pfam" id="PF00990">
    <property type="entry name" value="GGDEF"/>
    <property type="match status" value="1"/>
</dbReference>
<sequence length="411" mass="45821">MNKILVVEDSPVVLKVLKHLLSQTASFSPVLCASYEEAKLVLTEEGGEPFFAAIVDLHLPDAVDGEIVDLVLSLSIPCVVLTGTYDDALRLSLLNKGVLDYITKDSRYSFNHVVSVIERLRKNQSIKALVAEDSSTSRLFIKALLEQYRFNVIAVENGQEALSMLESDPDIRLLITDHNMPLINGYDLVRMLRQNTRFQDLVIIGLSAEGDNALSARFIKMGANDFIKKPFYHEEFHCRVIQNLESQEMLETIRDMGAVDSLTRLRSRRYLFDEGQAFFDKQAAKPEGVGLAMIDLDAFKQVNDIYGFMVGDALLKEMGEQMLLSFPEALVARFSGEEFCVIDEGGASFDTKLQSFMSVLRAMTFTEAKIPMTSSIGVFLTQDGGLEEAIKIADARLYEAKSRGRNQIVAG</sequence>
<evidence type="ECO:0000259" key="4">
    <source>
        <dbReference type="PROSITE" id="PS50887"/>
    </source>
</evidence>
<dbReference type="Proteomes" id="UP001379949">
    <property type="component" value="Unassembled WGS sequence"/>
</dbReference>
<feature type="modified residue" description="4-aspartylphosphate" evidence="2">
    <location>
        <position position="56"/>
    </location>
</feature>
<dbReference type="InterPro" id="IPR000160">
    <property type="entry name" value="GGDEF_dom"/>
</dbReference>
<accession>A0ABU9G5F6</accession>
<dbReference type="PROSITE" id="PS50887">
    <property type="entry name" value="GGDEF"/>
    <property type="match status" value="1"/>
</dbReference>
<dbReference type="SUPFAM" id="SSF55073">
    <property type="entry name" value="Nucleotide cyclase"/>
    <property type="match status" value="1"/>
</dbReference>
<dbReference type="PANTHER" id="PTHR44591:SF3">
    <property type="entry name" value="RESPONSE REGULATORY DOMAIN-CONTAINING PROTEIN"/>
    <property type="match status" value="1"/>
</dbReference>
<dbReference type="InterPro" id="IPR050595">
    <property type="entry name" value="Bact_response_regulator"/>
</dbReference>
<dbReference type="PANTHER" id="PTHR44591">
    <property type="entry name" value="STRESS RESPONSE REGULATOR PROTEIN 1"/>
    <property type="match status" value="1"/>
</dbReference>
<feature type="modified residue" description="4-aspartylphosphate" evidence="2">
    <location>
        <position position="177"/>
    </location>
</feature>
<dbReference type="NCBIfam" id="TIGR00254">
    <property type="entry name" value="GGDEF"/>
    <property type="match status" value="1"/>
</dbReference>
<feature type="domain" description="Response regulatory" evidence="3">
    <location>
        <begin position="127"/>
        <end position="244"/>
    </location>
</feature>
<gene>
    <name evidence="5" type="ORF">V6242_07445</name>
</gene>
<dbReference type="InterPro" id="IPR011006">
    <property type="entry name" value="CheY-like_superfamily"/>
</dbReference>
<protein>
    <submittedName>
        <fullName evidence="5">Response regulator</fullName>
    </submittedName>
</protein>
<comment type="caution">
    <text evidence="5">The sequence shown here is derived from an EMBL/GenBank/DDBJ whole genome shotgun (WGS) entry which is preliminary data.</text>
</comment>
<keyword evidence="1 2" id="KW-0597">Phosphoprotein</keyword>